<dbReference type="InterPro" id="IPR051681">
    <property type="entry name" value="Ser/Thr_Kinases-Pseudokinases"/>
</dbReference>
<evidence type="ECO:0000313" key="8">
    <source>
        <dbReference type="WBParaSite" id="MBELARI_LOCUS5609"/>
    </source>
</evidence>
<keyword evidence="3" id="KW-0418">Kinase</keyword>
<dbReference type="PROSITE" id="PS00108">
    <property type="entry name" value="PROTEIN_KINASE_ST"/>
    <property type="match status" value="1"/>
</dbReference>
<keyword evidence="1" id="KW-0808">Transferase</keyword>
<evidence type="ECO:0000259" key="6">
    <source>
        <dbReference type="PROSITE" id="PS50011"/>
    </source>
</evidence>
<dbReference type="PANTHER" id="PTHR44329">
    <property type="entry name" value="SERINE/THREONINE-PROTEIN KINASE TNNI3K-RELATED"/>
    <property type="match status" value="1"/>
</dbReference>
<dbReference type="AlphaFoldDB" id="A0AAF3FF00"/>
<feature type="domain" description="Protein kinase" evidence="6">
    <location>
        <begin position="1"/>
        <end position="187"/>
    </location>
</feature>
<dbReference type="GO" id="GO:0004674">
    <property type="term" value="F:protein serine/threonine kinase activity"/>
    <property type="evidence" value="ECO:0007669"/>
    <property type="project" value="TreeGrafter"/>
</dbReference>
<evidence type="ECO:0000313" key="7">
    <source>
        <dbReference type="Proteomes" id="UP000887575"/>
    </source>
</evidence>
<name>A0AAF3FF00_9BILA</name>
<dbReference type="PROSITE" id="PS50011">
    <property type="entry name" value="PROTEIN_KINASE_DOM"/>
    <property type="match status" value="1"/>
</dbReference>
<keyword evidence="2" id="KW-0547">Nucleotide-binding</keyword>
<dbReference type="InterPro" id="IPR000719">
    <property type="entry name" value="Prot_kinase_dom"/>
</dbReference>
<organism evidence="7 8">
    <name type="scientific">Mesorhabditis belari</name>
    <dbReference type="NCBI Taxonomy" id="2138241"/>
    <lineage>
        <taxon>Eukaryota</taxon>
        <taxon>Metazoa</taxon>
        <taxon>Ecdysozoa</taxon>
        <taxon>Nematoda</taxon>
        <taxon>Chromadorea</taxon>
        <taxon>Rhabditida</taxon>
        <taxon>Rhabditina</taxon>
        <taxon>Rhabditomorpha</taxon>
        <taxon>Rhabditoidea</taxon>
        <taxon>Rhabditidae</taxon>
        <taxon>Mesorhabditinae</taxon>
        <taxon>Mesorhabditis</taxon>
    </lineage>
</organism>
<dbReference type="WBParaSite" id="MBELARI_LOCUS5609">
    <property type="protein sequence ID" value="MBELARI_LOCUS5609"/>
    <property type="gene ID" value="MBELARI_LOCUS5609"/>
</dbReference>
<dbReference type="InterPro" id="IPR008271">
    <property type="entry name" value="Ser/Thr_kinase_AS"/>
</dbReference>
<evidence type="ECO:0000256" key="5">
    <source>
        <dbReference type="SAM" id="MobiDB-lite"/>
    </source>
</evidence>
<dbReference type="GO" id="GO:0005524">
    <property type="term" value="F:ATP binding"/>
    <property type="evidence" value="ECO:0007669"/>
    <property type="project" value="UniProtKB-KW"/>
</dbReference>
<evidence type="ECO:0000256" key="4">
    <source>
        <dbReference type="ARBA" id="ARBA00022840"/>
    </source>
</evidence>
<evidence type="ECO:0000256" key="3">
    <source>
        <dbReference type="ARBA" id="ARBA00022777"/>
    </source>
</evidence>
<sequence length="562" mass="66114">MEYCERKSLRQVINDTTIVYNQKTMICWAEHLFRALQCLQENHIVHRDLKPENVLVTGDFILKFCDFGCVRELNNTGTVTMIGTYRYMSPEMATKSWFTHQSDVYSIGLVLWEISEREVVYAEYGVRQFDHFTFFPDFQLGNVQLPSPHCDETLKQMILDCTVFDHTARPAIHKCLTQIDDLQKRYVDLDFSPLISPNRKCLLRLDQTTIADNNSQSSDIPFLSSIESPDESPSTEFEHKNESDFNRILRRSHEISDKLKKATVMPITKLMRENRLSHGGLRALRKKLDEDIIDMPVSDPLCEHRDFLQKTVFDYEFTFDSLPLFPEPVNENFLKFLLKSGLDTEVIEDLMTESITWYLLRIDDFKKYRATLIKCFRALSDFYETNDAELFREQIAAFQTAFKRNPWSGDIADSPTHLRLVVYKNEKTVPDAWYLLSRKESLFVRCDYSEFRKFSPFLESSKNLDNISFFDVESPNDPLRKVENRSFKYEQIDDENLARITVDRLLFVVEEFIGFMEKLVRRIDEAEENGFDPQKKLWESKADYPSILQQRFCREVFPKIAA</sequence>
<feature type="compositionally biased region" description="Polar residues" evidence="5">
    <location>
        <begin position="220"/>
        <end position="235"/>
    </location>
</feature>
<reference evidence="8" key="1">
    <citation type="submission" date="2024-02" db="UniProtKB">
        <authorList>
            <consortium name="WormBaseParasite"/>
        </authorList>
    </citation>
    <scope>IDENTIFICATION</scope>
</reference>
<evidence type="ECO:0000256" key="2">
    <source>
        <dbReference type="ARBA" id="ARBA00022741"/>
    </source>
</evidence>
<dbReference type="Proteomes" id="UP000887575">
    <property type="component" value="Unassembled WGS sequence"/>
</dbReference>
<dbReference type="Gene3D" id="1.10.510.10">
    <property type="entry name" value="Transferase(Phosphotransferase) domain 1"/>
    <property type="match status" value="1"/>
</dbReference>
<dbReference type="InterPro" id="IPR011009">
    <property type="entry name" value="Kinase-like_dom_sf"/>
</dbReference>
<feature type="region of interest" description="Disordered" evidence="5">
    <location>
        <begin position="220"/>
        <end position="241"/>
    </location>
</feature>
<dbReference type="SMART" id="SM00220">
    <property type="entry name" value="S_TKc"/>
    <property type="match status" value="1"/>
</dbReference>
<dbReference type="Pfam" id="PF00069">
    <property type="entry name" value="Pkinase"/>
    <property type="match status" value="1"/>
</dbReference>
<protein>
    <recommendedName>
        <fullName evidence="6">Protein kinase domain-containing protein</fullName>
    </recommendedName>
</protein>
<proteinExistence type="predicted"/>
<accession>A0AAF3FF00</accession>
<dbReference type="SUPFAM" id="SSF56112">
    <property type="entry name" value="Protein kinase-like (PK-like)"/>
    <property type="match status" value="1"/>
</dbReference>
<dbReference type="PANTHER" id="PTHR44329:SF288">
    <property type="entry name" value="MITOGEN-ACTIVATED PROTEIN KINASE KINASE KINASE 20"/>
    <property type="match status" value="1"/>
</dbReference>
<evidence type="ECO:0000256" key="1">
    <source>
        <dbReference type="ARBA" id="ARBA00022679"/>
    </source>
</evidence>
<keyword evidence="4" id="KW-0067">ATP-binding</keyword>
<keyword evidence="7" id="KW-1185">Reference proteome</keyword>